<dbReference type="EnsemblPlants" id="EMT17962">
    <property type="protein sequence ID" value="EMT17962"/>
    <property type="gene ID" value="F775_42420"/>
</dbReference>
<dbReference type="Pfam" id="PF07762">
    <property type="entry name" value="DUF1618"/>
    <property type="match status" value="1"/>
</dbReference>
<reference evidence="1" key="1">
    <citation type="submission" date="2015-06" db="UniProtKB">
        <authorList>
            <consortium name="EnsemblPlants"/>
        </authorList>
    </citation>
    <scope>IDENTIFICATION</scope>
</reference>
<sequence>MALTVPLSESGKRNIVGVEDKTDMSEDYNMFGEIPPFKVNTDPSIKLNDEDAPWIRHNPVIDLQQIRAIDMEARTDRQPPSGDPPPGQPRWVLLQGNMICEDPAARATTPIASDDLDAETVADALTSGGRNVRVSFHLAAPPAVSRLRVDIPGLPDGTQLLAEIIAANADSVLIEVETSRPGRFDTDKRDSLDYFVYNAGAAAADPSRPPSLSLLPPYHKGSPRWKRLMPAETTGLLRRGDEDLLVARLTLNGTEGEAPLEAELCLLRSGEWEWKLKRLPVLHGDGKRKEVSFWETDAVIPVGDRFLYWVDYYRGIIFSDAWEETPQLRYVSLPVEPLESRPDDHDGGSSYRGVCATDGGGAVSFVEVFPRCCCGCPGATFCSRSRYAFNITTWALRMDDDLATWDKVGVVDSDELWSLPGYSGVVPRITPEYPIVSLDDPDVLCFMVHKLPYHMEDVDGDHAIRMIEVDTNRMELRSVVCYDEHDDGFCSPPEFFPCMISRYFDASSRSCRPPAKLHEQAPMAAAATIINELNSSDNKAAMASPGEMLATLREIGDLERDDMLRTYSVLVCDGSQFKFRSLLALPKDMRKDYCLLLMENRL</sequence>
<name>R7W7R8_AEGTA</name>
<protein>
    <submittedName>
        <fullName evidence="1">Uncharacterized protein</fullName>
    </submittedName>
</protein>
<accession>R7W7R8</accession>
<proteinExistence type="predicted"/>
<evidence type="ECO:0000313" key="1">
    <source>
        <dbReference type="EnsemblPlants" id="EMT17962"/>
    </source>
</evidence>
<dbReference type="AlphaFoldDB" id="R7W7R8"/>
<organism evidence="1">
    <name type="scientific">Aegilops tauschii</name>
    <name type="common">Tausch's goatgrass</name>
    <name type="synonym">Aegilops squarrosa</name>
    <dbReference type="NCBI Taxonomy" id="37682"/>
    <lineage>
        <taxon>Eukaryota</taxon>
        <taxon>Viridiplantae</taxon>
        <taxon>Streptophyta</taxon>
        <taxon>Embryophyta</taxon>
        <taxon>Tracheophyta</taxon>
        <taxon>Spermatophyta</taxon>
        <taxon>Magnoliopsida</taxon>
        <taxon>Liliopsida</taxon>
        <taxon>Poales</taxon>
        <taxon>Poaceae</taxon>
        <taxon>BOP clade</taxon>
        <taxon>Pooideae</taxon>
        <taxon>Triticodae</taxon>
        <taxon>Triticeae</taxon>
        <taxon>Triticinae</taxon>
        <taxon>Aegilops</taxon>
    </lineage>
</organism>
<dbReference type="PANTHER" id="PTHR33074:SF76">
    <property type="entry name" value="OS11G0569701 PROTEIN"/>
    <property type="match status" value="1"/>
</dbReference>
<dbReference type="PANTHER" id="PTHR33074">
    <property type="entry name" value="EXPRESSED PROTEIN-RELATED"/>
    <property type="match status" value="1"/>
</dbReference>
<dbReference type="InterPro" id="IPR011676">
    <property type="entry name" value="DUF1618"/>
</dbReference>